<dbReference type="SUPFAM" id="SSF55961">
    <property type="entry name" value="Bet v1-like"/>
    <property type="match status" value="1"/>
</dbReference>
<organism evidence="3 4">
    <name type="scientific">Asanoa ferruginea</name>
    <dbReference type="NCBI Taxonomy" id="53367"/>
    <lineage>
        <taxon>Bacteria</taxon>
        <taxon>Bacillati</taxon>
        <taxon>Actinomycetota</taxon>
        <taxon>Actinomycetes</taxon>
        <taxon>Micromonosporales</taxon>
        <taxon>Micromonosporaceae</taxon>
        <taxon>Asanoa</taxon>
    </lineage>
</organism>
<feature type="domain" description="Activator of Hsp90 ATPase homologue 1/2-like C-terminal" evidence="2">
    <location>
        <begin position="35"/>
        <end position="145"/>
    </location>
</feature>
<evidence type="ECO:0000256" key="1">
    <source>
        <dbReference type="ARBA" id="ARBA00006817"/>
    </source>
</evidence>
<evidence type="ECO:0000313" key="3">
    <source>
        <dbReference type="EMBL" id="REF94575.1"/>
    </source>
</evidence>
<dbReference type="Gene3D" id="3.30.530.20">
    <property type="match status" value="1"/>
</dbReference>
<sequence length="153" mass="16647">MTSRGYEDSALPPIVRELVVPIGPTEAFDLFTAKIADWWPRGFTAGGDDLVAVVLEPRVGGRLYERERDGSEHGWGEVGIWEFAERVALSWTHALRTPGATLVDVSFGPDGSATDVRLEHSGWHADQTADHARFADDGGWTAVLEAYRAKAAG</sequence>
<proteinExistence type="inferred from homology"/>
<evidence type="ECO:0000313" key="4">
    <source>
        <dbReference type="Proteomes" id="UP000256913"/>
    </source>
</evidence>
<dbReference type="RefSeq" id="WP_116066366.1">
    <property type="nucleotide sequence ID" value="NZ_BONB01000039.1"/>
</dbReference>
<dbReference type="InterPro" id="IPR013538">
    <property type="entry name" value="ASHA1/2-like_C"/>
</dbReference>
<dbReference type="EMBL" id="QUMQ01000001">
    <property type="protein sequence ID" value="REF94575.1"/>
    <property type="molecule type" value="Genomic_DNA"/>
</dbReference>
<comment type="caution">
    <text evidence="3">The sequence shown here is derived from an EMBL/GenBank/DDBJ whole genome shotgun (WGS) entry which is preliminary data.</text>
</comment>
<name>A0A3D9ZBA1_9ACTN</name>
<reference evidence="3 4" key="1">
    <citation type="submission" date="2018-08" db="EMBL/GenBank/DDBJ databases">
        <title>Sequencing the genomes of 1000 actinobacteria strains.</title>
        <authorList>
            <person name="Klenk H.-P."/>
        </authorList>
    </citation>
    <scope>NUCLEOTIDE SEQUENCE [LARGE SCALE GENOMIC DNA]</scope>
    <source>
        <strain evidence="3 4">DSM 44099</strain>
    </source>
</reference>
<comment type="similarity">
    <text evidence="1">Belongs to the AHA1 family.</text>
</comment>
<protein>
    <submittedName>
        <fullName evidence="3">Activator of Hsp90 ATPase-like protein</fullName>
    </submittedName>
</protein>
<dbReference type="OrthoDB" id="268331at2"/>
<dbReference type="Proteomes" id="UP000256913">
    <property type="component" value="Unassembled WGS sequence"/>
</dbReference>
<keyword evidence="4" id="KW-1185">Reference proteome</keyword>
<accession>A0A3D9ZBA1</accession>
<evidence type="ECO:0000259" key="2">
    <source>
        <dbReference type="Pfam" id="PF08327"/>
    </source>
</evidence>
<dbReference type="Pfam" id="PF08327">
    <property type="entry name" value="AHSA1"/>
    <property type="match status" value="1"/>
</dbReference>
<gene>
    <name evidence="3" type="ORF">DFJ67_0513</name>
</gene>
<dbReference type="AlphaFoldDB" id="A0A3D9ZBA1"/>
<dbReference type="InterPro" id="IPR023393">
    <property type="entry name" value="START-like_dom_sf"/>
</dbReference>